<dbReference type="CDD" id="cd19757">
    <property type="entry name" value="Bbox1"/>
    <property type="match status" value="1"/>
</dbReference>
<feature type="compositionally biased region" description="Low complexity" evidence="5">
    <location>
        <begin position="383"/>
        <end position="393"/>
    </location>
</feature>
<dbReference type="AlphaFoldDB" id="D2VVC5"/>
<dbReference type="GeneID" id="8853478"/>
<dbReference type="InterPro" id="IPR000315">
    <property type="entry name" value="Znf_B-box"/>
</dbReference>
<dbReference type="VEuPathDB" id="AmoebaDB:NAEGRDRAFT_81359"/>
<protein>
    <submittedName>
        <fullName evidence="8">Transcriptional intermediary factor 1 alpha</fullName>
    </submittedName>
</protein>
<dbReference type="SMART" id="SM00336">
    <property type="entry name" value="BBOX"/>
    <property type="match status" value="1"/>
</dbReference>
<accession>D2VVC5</accession>
<gene>
    <name evidence="8" type="ORF">NAEGRDRAFT_81359</name>
</gene>
<dbReference type="PROSITE" id="PS50089">
    <property type="entry name" value="ZF_RING_2"/>
    <property type="match status" value="1"/>
</dbReference>
<dbReference type="Pfam" id="PF13445">
    <property type="entry name" value="zf-RING_UBOX"/>
    <property type="match status" value="1"/>
</dbReference>
<dbReference type="InterPro" id="IPR013083">
    <property type="entry name" value="Znf_RING/FYVE/PHD"/>
</dbReference>
<evidence type="ECO:0000313" key="9">
    <source>
        <dbReference type="Proteomes" id="UP000006671"/>
    </source>
</evidence>
<reference evidence="8 9" key="1">
    <citation type="journal article" date="2010" name="Cell">
        <title>The genome of Naegleria gruberi illuminates early eukaryotic versatility.</title>
        <authorList>
            <person name="Fritz-Laylin L.K."/>
            <person name="Prochnik S.E."/>
            <person name="Ginger M.L."/>
            <person name="Dacks J.B."/>
            <person name="Carpenter M.L."/>
            <person name="Field M.C."/>
            <person name="Kuo A."/>
            <person name="Paredez A."/>
            <person name="Chapman J."/>
            <person name="Pham J."/>
            <person name="Shu S."/>
            <person name="Neupane R."/>
            <person name="Cipriano M."/>
            <person name="Mancuso J."/>
            <person name="Tu H."/>
            <person name="Salamov A."/>
            <person name="Lindquist E."/>
            <person name="Shapiro H."/>
            <person name="Lucas S."/>
            <person name="Grigoriev I.V."/>
            <person name="Cande W.Z."/>
            <person name="Fulton C."/>
            <person name="Rokhsar D.S."/>
            <person name="Dawson S.C."/>
        </authorList>
    </citation>
    <scope>NUCLEOTIDE SEQUENCE [LARGE SCALE GENOMIC DNA]</scope>
    <source>
        <strain evidence="8 9">NEG-M</strain>
    </source>
</reference>
<dbReference type="OrthoDB" id="6105938at2759"/>
<feature type="compositionally biased region" description="Basic and acidic residues" evidence="5">
    <location>
        <begin position="373"/>
        <end position="382"/>
    </location>
</feature>
<feature type="domain" description="RING-type" evidence="6">
    <location>
        <begin position="11"/>
        <end position="87"/>
    </location>
</feature>
<dbReference type="SMART" id="SM00184">
    <property type="entry name" value="RING"/>
    <property type="match status" value="1"/>
</dbReference>
<dbReference type="PANTHER" id="PTHR25462:SF296">
    <property type="entry name" value="MEIOTIC P26, ISOFORM F"/>
    <property type="match status" value="1"/>
</dbReference>
<keyword evidence="2 4" id="KW-0863">Zinc-finger</keyword>
<proteinExistence type="predicted"/>
<dbReference type="InterPro" id="IPR001841">
    <property type="entry name" value="Znf_RING"/>
</dbReference>
<keyword evidence="9" id="KW-1185">Reference proteome</keyword>
<organism evidence="9">
    <name type="scientific">Naegleria gruberi</name>
    <name type="common">Amoeba</name>
    <dbReference type="NCBI Taxonomy" id="5762"/>
    <lineage>
        <taxon>Eukaryota</taxon>
        <taxon>Discoba</taxon>
        <taxon>Heterolobosea</taxon>
        <taxon>Tetramitia</taxon>
        <taxon>Eutetramitia</taxon>
        <taxon>Vahlkampfiidae</taxon>
        <taxon>Naegleria</taxon>
    </lineage>
</organism>
<dbReference type="InterPro" id="IPR017907">
    <property type="entry name" value="Znf_RING_CS"/>
</dbReference>
<dbReference type="PROSITE" id="PS00518">
    <property type="entry name" value="ZF_RING_1"/>
    <property type="match status" value="1"/>
</dbReference>
<evidence type="ECO:0000256" key="1">
    <source>
        <dbReference type="ARBA" id="ARBA00022723"/>
    </source>
</evidence>
<dbReference type="GO" id="GO:0061630">
    <property type="term" value="F:ubiquitin protein ligase activity"/>
    <property type="evidence" value="ECO:0007669"/>
    <property type="project" value="TreeGrafter"/>
</dbReference>
<feature type="domain" description="B box-type" evidence="7">
    <location>
        <begin position="120"/>
        <end position="166"/>
    </location>
</feature>
<evidence type="ECO:0000313" key="8">
    <source>
        <dbReference type="EMBL" id="EFC39286.1"/>
    </source>
</evidence>
<evidence type="ECO:0000256" key="4">
    <source>
        <dbReference type="PROSITE-ProRule" id="PRU00024"/>
    </source>
</evidence>
<dbReference type="GO" id="GO:0008270">
    <property type="term" value="F:zinc ion binding"/>
    <property type="evidence" value="ECO:0007669"/>
    <property type="project" value="UniProtKB-KW"/>
</dbReference>
<evidence type="ECO:0000256" key="5">
    <source>
        <dbReference type="SAM" id="MobiDB-lite"/>
    </source>
</evidence>
<dbReference type="PANTHER" id="PTHR25462">
    <property type="entry name" value="BONUS, ISOFORM C-RELATED"/>
    <property type="match status" value="1"/>
</dbReference>
<dbReference type="InterPro" id="IPR047153">
    <property type="entry name" value="TRIM45/56/19-like"/>
</dbReference>
<keyword evidence="1" id="KW-0479">Metal-binding</keyword>
<dbReference type="KEGG" id="ngr:NAEGRDRAFT_81359"/>
<dbReference type="Gene3D" id="3.30.40.10">
    <property type="entry name" value="Zinc/RING finger domain, C3HC4 (zinc finger)"/>
    <property type="match status" value="1"/>
</dbReference>
<evidence type="ECO:0000259" key="7">
    <source>
        <dbReference type="PROSITE" id="PS50119"/>
    </source>
</evidence>
<feature type="region of interest" description="Disordered" evidence="5">
    <location>
        <begin position="372"/>
        <end position="393"/>
    </location>
</feature>
<dbReference type="RefSeq" id="XP_002672030.1">
    <property type="nucleotide sequence ID" value="XM_002671984.1"/>
</dbReference>
<name>D2VVC5_NAEGR</name>
<dbReference type="PROSITE" id="PS50119">
    <property type="entry name" value="ZF_BBOX"/>
    <property type="match status" value="1"/>
</dbReference>
<dbReference type="SUPFAM" id="SSF57850">
    <property type="entry name" value="RING/U-box"/>
    <property type="match status" value="1"/>
</dbReference>
<evidence type="ECO:0000256" key="3">
    <source>
        <dbReference type="ARBA" id="ARBA00022833"/>
    </source>
</evidence>
<sequence length="444" mass="50692">MLVIDEESLSCKFCFELLQDPRVLPCGHSMCTRCIMANINFKKLKLKEPFLQAPVLGNQTKINKLYGTTSDQSNKKEGICFNCPSCNKECKVNHSEDVPSVFPINYDLKSTVENYMMEREKGETCANCETNIVQVECEDCNSRFCEECFTSIHAPKFFASHKKAPLGTILTVGKCKRHNNHTCVPIDEHMEEAKAGMSNKIEQVDQDIEFLYVALEKIGSLQTKLVSNQETYEMRVNTMIDNYLAQVEDKRKEILDKSQSEHQERMAIVQDQYSTMSGLIENMQGIKNAFEKVIHFRNITSLITAEHQIESTLQDLNCKQLDTSPIFFTQKHNPSNLDFKETTISKAVSQLVFDYPLDIKFNICKECISAKPTPEEEPKEEASLAPSLSSSVPKQPESIVQFEKSFSNIVAESLKDEVPLLMKEDDDEYNVPTTKKKKIRVKRR</sequence>
<dbReference type="InParanoid" id="D2VVC5"/>
<dbReference type="EMBL" id="GG738901">
    <property type="protein sequence ID" value="EFC39286.1"/>
    <property type="molecule type" value="Genomic_DNA"/>
</dbReference>
<evidence type="ECO:0000259" key="6">
    <source>
        <dbReference type="PROSITE" id="PS50089"/>
    </source>
</evidence>
<keyword evidence="3" id="KW-0862">Zinc</keyword>
<evidence type="ECO:0000256" key="2">
    <source>
        <dbReference type="ARBA" id="ARBA00022771"/>
    </source>
</evidence>
<dbReference type="eggNOG" id="KOG2177">
    <property type="taxonomic scope" value="Eukaryota"/>
</dbReference>
<dbReference type="InterPro" id="IPR027370">
    <property type="entry name" value="Znf-RING_euk"/>
</dbReference>
<dbReference type="Proteomes" id="UP000006671">
    <property type="component" value="Unassembled WGS sequence"/>
</dbReference>